<keyword evidence="3" id="KW-0677">Repeat</keyword>
<dbReference type="InterPro" id="IPR043545">
    <property type="entry name" value="GRIP1/2"/>
</dbReference>
<sequence length="1120" mass="121639">MKKEGTTLGLTVSGGIDKDGKPRVSNLRQGGIAARSDQLDIGDYIKSVNGINLTKFRHDEIISLLKNVGERVVLEVEYELPPVSVQGSGLIFRTVEVTLHKEGNTFGFVIRGGAHDDRNKSRPVVITCVRPGGPADREGTIKPGDRLLSVDGIRLLGTTHAEAMSILKQCGQEATLLVEYDVSVMDSVATASGPLLVEVAKTPGAALGVALTTSMCCNKQVIVIDKIKSASIADRCGALHVGDHILSIDGTSMEYCTLAEATQFLANAADNVKLEILPHHQTRLALKGPEHALVSSSFSPTSMSAYSLSSLNMGTLPRSLYSTSPRGTMMRRRMKKKDFKSSLSLASSTVGLAGQVVHTETTEVVLTADPIVGFGIQLQGSVFATETLSSPPLISYIEADSPAERCGVLQIGDRIVSINGIPTEDSTFDEANQLLRDSSITNKVTLEIEFDVAESVIPSSGTFHVKLPKKHNVELGITISSPSSRKPGDPLVISDIKKGSVAHRTGTLELGDKLLAIDNIRLDNCSMEDAVQILQHCEDLVKLKIRKDEDNSDEQESSGAIIYTVELKRYGGPLGITISGTEEPFDPIIISSLTKGGLAERTGAIHIGDRILAINSSSLKGKPLSEAIHLLQMAGETVTLKIKKQTDATSPKKFSVPVGHVSELSDAEDESSAAQKSAKLSDVYSTTVPSVDSAVESWDGSGIDTSFGNQGHTYQVSGYNFNAYDWRSPKQGSLSPPGKPRSHPFHDPGLSDDEWDRPAASTHHPQDLRICMSFMRNKLSWCANTVSLKRQSEKFKFSIKKKPSWCLYKHTGTSSKNMWQQKETETLGENQENHLKQTSVERSGGENIRSMKKEGKMWKGASGGQRKGGGQLEEWNTSSFTGTHDNTEADQEENFWSQALEDLETCGQSGILRELEATIMSGSTMSLNHENPQPRNQLGRQASFQERSSVRPHYSQATRSNTLPSDVGRKSMVLRKFKQEMKEIMSPTPVELHKVTLYKDSDGEDFGFSVSDGLLEKGVYVKNIRPAGPGDLGGLKPYDRLLQVNHVRTRDFDCCLVVPLIAESGNKLELVISRNPLASQKGSSEHTSGSGEWSDPNAAFLQQSGHTSVSMETRDPTNTL</sequence>
<evidence type="ECO:0000256" key="3">
    <source>
        <dbReference type="ARBA" id="ARBA00022737"/>
    </source>
</evidence>
<dbReference type="CDD" id="cd06686">
    <property type="entry name" value="PDZ4_GRIP1-2-like"/>
    <property type="match status" value="1"/>
</dbReference>
<evidence type="ECO:0000313" key="6">
    <source>
        <dbReference type="Ensembl" id="ENSTGUP00000027082.1"/>
    </source>
</evidence>
<feature type="compositionally biased region" description="Polar residues" evidence="4">
    <location>
        <begin position="1078"/>
        <end position="1091"/>
    </location>
</feature>
<feature type="compositionally biased region" description="Polar residues" evidence="4">
    <location>
        <begin position="1100"/>
        <end position="1120"/>
    </location>
</feature>
<reference evidence="6 7" key="1">
    <citation type="journal article" date="2010" name="Nature">
        <title>The genome of a songbird.</title>
        <authorList>
            <person name="Warren W.C."/>
            <person name="Clayton D.F."/>
            <person name="Ellegren H."/>
            <person name="Arnold A.P."/>
            <person name="Hillier L.W."/>
            <person name="Kunstner A."/>
            <person name="Searle S."/>
            <person name="White S."/>
            <person name="Vilella A.J."/>
            <person name="Fairley S."/>
            <person name="Heger A."/>
            <person name="Kong L."/>
            <person name="Ponting C.P."/>
            <person name="Jarvis E.D."/>
            <person name="Mello C.V."/>
            <person name="Minx P."/>
            <person name="Lovell P."/>
            <person name="Velho T.A."/>
            <person name="Ferris M."/>
            <person name="Balakrishnan C.N."/>
            <person name="Sinha S."/>
            <person name="Blatti C."/>
            <person name="London S.E."/>
            <person name="Li Y."/>
            <person name="Lin Y.C."/>
            <person name="George J."/>
            <person name="Sweedler J."/>
            <person name="Southey B."/>
            <person name="Gunaratne P."/>
            <person name="Watson M."/>
            <person name="Nam K."/>
            <person name="Backstrom N."/>
            <person name="Smeds L."/>
            <person name="Nabholz B."/>
            <person name="Itoh Y."/>
            <person name="Whitney O."/>
            <person name="Pfenning A.R."/>
            <person name="Howard J."/>
            <person name="Volker M."/>
            <person name="Skinner B.M."/>
            <person name="Griffin D.K."/>
            <person name="Ye L."/>
            <person name="McLaren W.M."/>
            <person name="Flicek P."/>
            <person name="Quesada V."/>
            <person name="Velasco G."/>
            <person name="Lopez-Otin C."/>
            <person name="Puente X.S."/>
            <person name="Olender T."/>
            <person name="Lancet D."/>
            <person name="Smit A.F."/>
            <person name="Hubley R."/>
            <person name="Konkel M.K."/>
            <person name="Walker J.A."/>
            <person name="Batzer M.A."/>
            <person name="Gu W."/>
            <person name="Pollock D.D."/>
            <person name="Chen L."/>
            <person name="Cheng Z."/>
            <person name="Eichler E.E."/>
            <person name="Stapley J."/>
            <person name="Slate J."/>
            <person name="Ekblom R."/>
            <person name="Birkhead T."/>
            <person name="Burke T."/>
            <person name="Burt D."/>
            <person name="Scharff C."/>
            <person name="Adam I."/>
            <person name="Richard H."/>
            <person name="Sultan M."/>
            <person name="Soldatov A."/>
            <person name="Lehrach H."/>
            <person name="Edwards S.V."/>
            <person name="Yang S.P."/>
            <person name="Li X."/>
            <person name="Graves T."/>
            <person name="Fulton L."/>
            <person name="Nelson J."/>
            <person name="Chinwalla A."/>
            <person name="Hou S."/>
            <person name="Mardis E.R."/>
            <person name="Wilson R.K."/>
        </authorList>
    </citation>
    <scope>NUCLEOTIDE SEQUENCE [LARGE SCALE GENOMIC DNA]</scope>
</reference>
<feature type="domain" description="PDZ" evidence="5">
    <location>
        <begin position="1"/>
        <end position="80"/>
    </location>
</feature>
<dbReference type="Proteomes" id="UP000007754">
    <property type="component" value="Chromosome 1A"/>
</dbReference>
<gene>
    <name evidence="6" type="primary">GRIP1</name>
</gene>
<feature type="domain" description="PDZ" evidence="5">
    <location>
        <begin position="196"/>
        <end position="280"/>
    </location>
</feature>
<keyword evidence="2" id="KW-0963">Cytoplasm</keyword>
<proteinExistence type="predicted"/>
<dbReference type="GO" id="GO:0005737">
    <property type="term" value="C:cytoplasm"/>
    <property type="evidence" value="ECO:0007669"/>
    <property type="project" value="UniProtKB-SubCell"/>
</dbReference>
<dbReference type="AlphaFoldDB" id="A0A674GXI9"/>
<dbReference type="Pfam" id="PF17820">
    <property type="entry name" value="PDZ_6"/>
    <property type="match status" value="1"/>
</dbReference>
<evidence type="ECO:0000256" key="1">
    <source>
        <dbReference type="ARBA" id="ARBA00004496"/>
    </source>
</evidence>
<dbReference type="FunFam" id="2.30.42.10:FF:000031">
    <property type="entry name" value="Glutamate receptor interacting protein 1"/>
    <property type="match status" value="1"/>
</dbReference>
<keyword evidence="7" id="KW-1185">Reference proteome</keyword>
<feature type="region of interest" description="Disordered" evidence="4">
    <location>
        <begin position="1078"/>
        <end position="1120"/>
    </location>
</feature>
<feature type="domain" description="PDZ" evidence="5">
    <location>
        <begin position="464"/>
        <end position="549"/>
    </location>
</feature>
<dbReference type="PANTHER" id="PTHR46227">
    <property type="entry name" value="GLUTAMATE RECEPTOR-INTERACTING PROTEIN GRIP"/>
    <property type="match status" value="1"/>
</dbReference>
<dbReference type="CDD" id="cd06682">
    <property type="entry name" value="PDZ5_GRIP1-2-like"/>
    <property type="match status" value="1"/>
</dbReference>
<dbReference type="SUPFAM" id="SSF50156">
    <property type="entry name" value="PDZ domain-like"/>
    <property type="match status" value="7"/>
</dbReference>
<feature type="region of interest" description="Disordered" evidence="4">
    <location>
        <begin position="729"/>
        <end position="761"/>
    </location>
</feature>
<protein>
    <submittedName>
        <fullName evidence="6">Glutamate receptor interacting protein 1</fullName>
    </submittedName>
</protein>
<evidence type="ECO:0000259" key="5">
    <source>
        <dbReference type="PROSITE" id="PS50106"/>
    </source>
</evidence>
<feature type="domain" description="PDZ" evidence="5">
    <location>
        <begin position="94"/>
        <end position="182"/>
    </location>
</feature>
<dbReference type="FunFam" id="2.30.42.10:FF:000034">
    <property type="entry name" value="Glutamate receptor interacting protein 1"/>
    <property type="match status" value="1"/>
</dbReference>
<name>A0A674GXI9_TAEGU</name>
<dbReference type="PROSITE" id="PS50106">
    <property type="entry name" value="PDZ"/>
    <property type="match status" value="7"/>
</dbReference>
<feature type="domain" description="PDZ" evidence="5">
    <location>
        <begin position="994"/>
        <end position="1076"/>
    </location>
</feature>
<dbReference type="InterPro" id="IPR041489">
    <property type="entry name" value="PDZ_6"/>
</dbReference>
<feature type="domain" description="PDZ" evidence="5">
    <location>
        <begin position="363"/>
        <end position="438"/>
    </location>
</feature>
<evidence type="ECO:0000256" key="4">
    <source>
        <dbReference type="SAM" id="MobiDB-lite"/>
    </source>
</evidence>
<dbReference type="GeneTree" id="ENSGT00940000158692"/>
<dbReference type="FunFam" id="2.30.42.10:FF:000021">
    <property type="entry name" value="Glutamate receptor interacting protein 1"/>
    <property type="match status" value="1"/>
</dbReference>
<dbReference type="FunFam" id="2.30.42.10:FF:000025">
    <property type="entry name" value="Glutamate receptor interacting protein 1"/>
    <property type="match status" value="1"/>
</dbReference>
<dbReference type="CDD" id="cd06685">
    <property type="entry name" value="PDZ7_GRIP1-2-like"/>
    <property type="match status" value="1"/>
</dbReference>
<dbReference type="FunFam" id="2.30.42.10:FF:000023">
    <property type="entry name" value="Glutamate receptor interacting protein 1"/>
    <property type="match status" value="1"/>
</dbReference>
<dbReference type="FunFam" id="2.30.42.10:FF:000022">
    <property type="entry name" value="Glutamate receptor interacting protein 1"/>
    <property type="match status" value="1"/>
</dbReference>
<feature type="region of interest" description="Disordered" evidence="4">
    <location>
        <begin position="924"/>
        <end position="965"/>
    </location>
</feature>
<reference evidence="6" key="2">
    <citation type="submission" date="2025-08" db="UniProtKB">
        <authorList>
            <consortium name="Ensembl"/>
        </authorList>
    </citation>
    <scope>IDENTIFICATION</scope>
</reference>
<dbReference type="Gene3D" id="2.30.42.10">
    <property type="match status" value="7"/>
</dbReference>
<dbReference type="InterPro" id="IPR001478">
    <property type="entry name" value="PDZ"/>
</dbReference>
<feature type="compositionally biased region" description="Polar residues" evidence="4">
    <location>
        <begin position="924"/>
        <end position="947"/>
    </location>
</feature>
<dbReference type="PANTHER" id="PTHR46227:SF3">
    <property type="entry name" value="GLUTAMATE RECEPTOR-INTERACTING PROTEIN 1"/>
    <property type="match status" value="1"/>
</dbReference>
<reference evidence="6" key="3">
    <citation type="submission" date="2025-09" db="UniProtKB">
        <authorList>
            <consortium name="Ensembl"/>
        </authorList>
    </citation>
    <scope>IDENTIFICATION</scope>
</reference>
<evidence type="ECO:0000313" key="7">
    <source>
        <dbReference type="Proteomes" id="UP000007754"/>
    </source>
</evidence>
<dbReference type="GO" id="GO:0098887">
    <property type="term" value="P:neurotransmitter receptor transport, endosome to postsynaptic membrane"/>
    <property type="evidence" value="ECO:0007669"/>
    <property type="project" value="TreeGrafter"/>
</dbReference>
<dbReference type="Pfam" id="PF00595">
    <property type="entry name" value="PDZ"/>
    <property type="match status" value="6"/>
</dbReference>
<feature type="compositionally biased region" description="Polar residues" evidence="4">
    <location>
        <begin position="955"/>
        <end position="964"/>
    </location>
</feature>
<dbReference type="CDD" id="cd06683">
    <property type="entry name" value="PDZ6_GRIP1-2-like"/>
    <property type="match status" value="1"/>
</dbReference>
<comment type="subcellular location">
    <subcellularLocation>
        <location evidence="1">Cytoplasm</location>
    </subcellularLocation>
</comment>
<dbReference type="CDD" id="cd06687">
    <property type="entry name" value="PDZ1_GRIP1-2-like"/>
    <property type="match status" value="1"/>
</dbReference>
<dbReference type="CDD" id="cd06684">
    <property type="entry name" value="PDZ3_GRIP1-2-like"/>
    <property type="match status" value="1"/>
</dbReference>
<organism evidence="6 7">
    <name type="scientific">Taeniopygia guttata</name>
    <name type="common">Zebra finch</name>
    <name type="synonym">Poephila guttata</name>
    <dbReference type="NCBI Taxonomy" id="59729"/>
    <lineage>
        <taxon>Eukaryota</taxon>
        <taxon>Metazoa</taxon>
        <taxon>Chordata</taxon>
        <taxon>Craniata</taxon>
        <taxon>Vertebrata</taxon>
        <taxon>Euteleostomi</taxon>
        <taxon>Archelosauria</taxon>
        <taxon>Archosauria</taxon>
        <taxon>Dinosauria</taxon>
        <taxon>Saurischia</taxon>
        <taxon>Theropoda</taxon>
        <taxon>Coelurosauria</taxon>
        <taxon>Aves</taxon>
        <taxon>Neognathae</taxon>
        <taxon>Neoaves</taxon>
        <taxon>Telluraves</taxon>
        <taxon>Australaves</taxon>
        <taxon>Passeriformes</taxon>
        <taxon>Passeroidea</taxon>
        <taxon>Estrildidae</taxon>
        <taxon>Estrildinae</taxon>
        <taxon>Taeniopygia</taxon>
    </lineage>
</organism>
<dbReference type="Ensembl" id="ENSTGUT00000022400.1">
    <property type="protein sequence ID" value="ENSTGUP00000027082.1"/>
    <property type="gene ID" value="ENSTGUG00000006648.2"/>
</dbReference>
<feature type="domain" description="PDZ" evidence="5">
    <location>
        <begin position="564"/>
        <end position="646"/>
    </location>
</feature>
<evidence type="ECO:0000256" key="2">
    <source>
        <dbReference type="ARBA" id="ARBA00022490"/>
    </source>
</evidence>
<dbReference type="SMART" id="SM00228">
    <property type="entry name" value="PDZ"/>
    <property type="match status" value="7"/>
</dbReference>
<dbReference type="CDD" id="cd06681">
    <property type="entry name" value="PDZ2_GRIP1-2-like"/>
    <property type="match status" value="1"/>
</dbReference>
<dbReference type="FunFam" id="2.30.42.10:FF:000035">
    <property type="entry name" value="Glutamate receptor interacting protein 1"/>
    <property type="match status" value="1"/>
</dbReference>
<accession>A0A674GXI9</accession>
<dbReference type="InterPro" id="IPR036034">
    <property type="entry name" value="PDZ_sf"/>
</dbReference>